<gene>
    <name evidence="2" type="ORF">ARMGADRAFT_1038424</name>
</gene>
<accession>A0A2H3CHT1</accession>
<evidence type="ECO:0000313" key="2">
    <source>
        <dbReference type="EMBL" id="PBK82631.1"/>
    </source>
</evidence>
<evidence type="ECO:0000256" key="1">
    <source>
        <dbReference type="SAM" id="MobiDB-lite"/>
    </source>
</evidence>
<feature type="region of interest" description="Disordered" evidence="1">
    <location>
        <begin position="28"/>
        <end position="99"/>
    </location>
</feature>
<protein>
    <submittedName>
        <fullName evidence="2">Uncharacterized protein</fullName>
    </submittedName>
</protein>
<dbReference type="EMBL" id="KZ293714">
    <property type="protein sequence ID" value="PBK82631.1"/>
    <property type="molecule type" value="Genomic_DNA"/>
</dbReference>
<dbReference type="Proteomes" id="UP000217790">
    <property type="component" value="Unassembled WGS sequence"/>
</dbReference>
<name>A0A2H3CHT1_ARMGA</name>
<dbReference type="OrthoDB" id="3130187at2759"/>
<dbReference type="AlphaFoldDB" id="A0A2H3CHT1"/>
<organism evidence="2 3">
    <name type="scientific">Armillaria gallica</name>
    <name type="common">Bulbous honey fungus</name>
    <name type="synonym">Armillaria bulbosa</name>
    <dbReference type="NCBI Taxonomy" id="47427"/>
    <lineage>
        <taxon>Eukaryota</taxon>
        <taxon>Fungi</taxon>
        <taxon>Dikarya</taxon>
        <taxon>Basidiomycota</taxon>
        <taxon>Agaricomycotina</taxon>
        <taxon>Agaricomycetes</taxon>
        <taxon>Agaricomycetidae</taxon>
        <taxon>Agaricales</taxon>
        <taxon>Marasmiineae</taxon>
        <taxon>Physalacriaceae</taxon>
        <taxon>Armillaria</taxon>
    </lineage>
</organism>
<proteinExistence type="predicted"/>
<keyword evidence="3" id="KW-1185">Reference proteome</keyword>
<feature type="compositionally biased region" description="Polar residues" evidence="1">
    <location>
        <begin position="36"/>
        <end position="47"/>
    </location>
</feature>
<reference evidence="3" key="1">
    <citation type="journal article" date="2017" name="Nat. Ecol. Evol.">
        <title>Genome expansion and lineage-specific genetic innovations in the forest pathogenic fungi Armillaria.</title>
        <authorList>
            <person name="Sipos G."/>
            <person name="Prasanna A.N."/>
            <person name="Walter M.C."/>
            <person name="O'Connor E."/>
            <person name="Balint B."/>
            <person name="Krizsan K."/>
            <person name="Kiss B."/>
            <person name="Hess J."/>
            <person name="Varga T."/>
            <person name="Slot J."/>
            <person name="Riley R."/>
            <person name="Boka B."/>
            <person name="Rigling D."/>
            <person name="Barry K."/>
            <person name="Lee J."/>
            <person name="Mihaltcheva S."/>
            <person name="LaButti K."/>
            <person name="Lipzen A."/>
            <person name="Waldron R."/>
            <person name="Moloney N.M."/>
            <person name="Sperisen C."/>
            <person name="Kredics L."/>
            <person name="Vagvoelgyi C."/>
            <person name="Patrignani A."/>
            <person name="Fitzpatrick D."/>
            <person name="Nagy I."/>
            <person name="Doyle S."/>
            <person name="Anderson J.B."/>
            <person name="Grigoriev I.V."/>
            <person name="Gueldener U."/>
            <person name="Muensterkoetter M."/>
            <person name="Nagy L.G."/>
        </authorList>
    </citation>
    <scope>NUCLEOTIDE SEQUENCE [LARGE SCALE GENOMIC DNA]</scope>
    <source>
        <strain evidence="3">Ar21-2</strain>
    </source>
</reference>
<evidence type="ECO:0000313" key="3">
    <source>
        <dbReference type="Proteomes" id="UP000217790"/>
    </source>
</evidence>
<dbReference type="InParanoid" id="A0A2H3CHT1"/>
<sequence>MHCLLDDLGGSSFGLSFGLATLLPSSLPLNDAGVDSVNQEAVAQPSNSDDDEEEEGIQNPLQVQGTTDGEVFEDVGANDEAPAPSAPAPSDLAASPPPYVRQAPEISFVFDDISGDWEPYPTVFLPRPQHLAPTEQGLHCSA</sequence>